<keyword evidence="7 9" id="KW-0573">Peptidoglycan synthesis</keyword>
<feature type="compositionally biased region" description="Pro residues" evidence="10">
    <location>
        <begin position="83"/>
        <end position="99"/>
    </location>
</feature>
<dbReference type="Proteomes" id="UP001055108">
    <property type="component" value="Unassembled WGS sequence"/>
</dbReference>
<dbReference type="InterPro" id="IPR005490">
    <property type="entry name" value="LD_TPept_cat_dom"/>
</dbReference>
<dbReference type="EMBL" id="BPQM01000083">
    <property type="protein sequence ID" value="GJD80111.1"/>
    <property type="molecule type" value="Genomic_DNA"/>
</dbReference>
<keyword evidence="8 9" id="KW-0961">Cell wall biogenesis/degradation</keyword>
<reference evidence="13" key="1">
    <citation type="journal article" date="2016" name="Front. Microbiol.">
        <title>Genome Sequence of the Piezophilic, Mesophilic Sulfate-Reducing Bacterium Desulfovibrio indicus J2T.</title>
        <authorList>
            <person name="Cao J."/>
            <person name="Maignien L."/>
            <person name="Shao Z."/>
            <person name="Alain K."/>
            <person name="Jebbar M."/>
        </authorList>
    </citation>
    <scope>NUCLEOTIDE SEQUENCE</scope>
    <source>
        <strain evidence="13">NBRC 103626</strain>
    </source>
</reference>
<keyword evidence="6 9" id="KW-0133">Cell shape</keyword>
<evidence type="ECO:0000256" key="3">
    <source>
        <dbReference type="ARBA" id="ARBA00022676"/>
    </source>
</evidence>
<dbReference type="Pfam" id="PF03734">
    <property type="entry name" value="YkuD"/>
    <property type="match status" value="1"/>
</dbReference>
<dbReference type="PANTHER" id="PTHR30582:SF24">
    <property type="entry name" value="L,D-TRANSPEPTIDASE ERFK_SRFK-RELATED"/>
    <property type="match status" value="1"/>
</dbReference>
<evidence type="ECO:0000313" key="13">
    <source>
        <dbReference type="EMBL" id="GJD80111.1"/>
    </source>
</evidence>
<dbReference type="PROSITE" id="PS52029">
    <property type="entry name" value="LD_TPASE"/>
    <property type="match status" value="1"/>
</dbReference>
<dbReference type="InterPro" id="IPR006311">
    <property type="entry name" value="TAT_signal"/>
</dbReference>
<dbReference type="GO" id="GO:0018104">
    <property type="term" value="P:peptidoglycan-protein cross-linking"/>
    <property type="evidence" value="ECO:0007669"/>
    <property type="project" value="TreeGrafter"/>
</dbReference>
<feature type="active site" description="Nucleophile" evidence="9">
    <location>
        <position position="285"/>
    </location>
</feature>
<dbReference type="Gene3D" id="2.40.440.10">
    <property type="entry name" value="L,D-transpeptidase catalytic domain-like"/>
    <property type="match status" value="1"/>
</dbReference>
<evidence type="ECO:0000256" key="8">
    <source>
        <dbReference type="ARBA" id="ARBA00023316"/>
    </source>
</evidence>
<evidence type="ECO:0000256" key="6">
    <source>
        <dbReference type="ARBA" id="ARBA00022960"/>
    </source>
</evidence>
<evidence type="ECO:0000256" key="4">
    <source>
        <dbReference type="ARBA" id="ARBA00022679"/>
    </source>
</evidence>
<comment type="pathway">
    <text evidence="1 9">Cell wall biogenesis; peptidoglycan biosynthesis.</text>
</comment>
<accession>A0AA37HR00</accession>
<keyword evidence="5" id="KW-0378">Hydrolase</keyword>
<feature type="active site" description="Proton donor/acceptor" evidence="9">
    <location>
        <position position="269"/>
    </location>
</feature>
<dbReference type="GO" id="GO:0016757">
    <property type="term" value="F:glycosyltransferase activity"/>
    <property type="evidence" value="ECO:0007669"/>
    <property type="project" value="UniProtKB-KW"/>
</dbReference>
<gene>
    <name evidence="13" type="ORF">NBEOAGPD_3348</name>
</gene>
<dbReference type="GO" id="GO:0071555">
    <property type="term" value="P:cell wall organization"/>
    <property type="evidence" value="ECO:0007669"/>
    <property type="project" value="UniProtKB-UniRule"/>
</dbReference>
<keyword evidence="11" id="KW-0732">Signal</keyword>
<protein>
    <recommendedName>
        <fullName evidence="12">L,D-TPase catalytic domain-containing protein</fullName>
    </recommendedName>
</protein>
<reference evidence="13" key="2">
    <citation type="submission" date="2021-08" db="EMBL/GenBank/DDBJ databases">
        <authorList>
            <person name="Tani A."/>
            <person name="Ola A."/>
            <person name="Ogura Y."/>
            <person name="Katsura K."/>
            <person name="Hayashi T."/>
        </authorList>
    </citation>
    <scope>NUCLEOTIDE SEQUENCE</scope>
    <source>
        <strain evidence="13">NBRC 103626</strain>
    </source>
</reference>
<evidence type="ECO:0000256" key="9">
    <source>
        <dbReference type="PROSITE-ProRule" id="PRU01373"/>
    </source>
</evidence>
<keyword evidence="14" id="KW-1185">Reference proteome</keyword>
<feature type="compositionally biased region" description="Low complexity" evidence="10">
    <location>
        <begin position="100"/>
        <end position="112"/>
    </location>
</feature>
<dbReference type="PANTHER" id="PTHR30582">
    <property type="entry name" value="L,D-TRANSPEPTIDASE"/>
    <property type="match status" value="1"/>
</dbReference>
<dbReference type="InterPro" id="IPR038063">
    <property type="entry name" value="Transpep_catalytic_dom"/>
</dbReference>
<dbReference type="AlphaFoldDB" id="A0AA37HR00"/>
<evidence type="ECO:0000256" key="1">
    <source>
        <dbReference type="ARBA" id="ARBA00004752"/>
    </source>
</evidence>
<comment type="similarity">
    <text evidence="2">Belongs to the YkuD family.</text>
</comment>
<evidence type="ECO:0000256" key="10">
    <source>
        <dbReference type="SAM" id="MobiDB-lite"/>
    </source>
</evidence>
<keyword evidence="3" id="KW-0328">Glycosyltransferase</keyword>
<name>A0AA37HR00_9HYPH</name>
<dbReference type="GO" id="GO:0008360">
    <property type="term" value="P:regulation of cell shape"/>
    <property type="evidence" value="ECO:0007669"/>
    <property type="project" value="UniProtKB-UniRule"/>
</dbReference>
<organism evidence="13 14">
    <name type="scientific">Methylobacterium gregans</name>
    <dbReference type="NCBI Taxonomy" id="374424"/>
    <lineage>
        <taxon>Bacteria</taxon>
        <taxon>Pseudomonadati</taxon>
        <taxon>Pseudomonadota</taxon>
        <taxon>Alphaproteobacteria</taxon>
        <taxon>Hyphomicrobiales</taxon>
        <taxon>Methylobacteriaceae</taxon>
        <taxon>Methylobacterium</taxon>
    </lineage>
</organism>
<dbReference type="CDD" id="cd16913">
    <property type="entry name" value="YkuD_like"/>
    <property type="match status" value="1"/>
</dbReference>
<dbReference type="GO" id="GO:0005576">
    <property type="term" value="C:extracellular region"/>
    <property type="evidence" value="ECO:0007669"/>
    <property type="project" value="TreeGrafter"/>
</dbReference>
<evidence type="ECO:0000259" key="12">
    <source>
        <dbReference type="PROSITE" id="PS52029"/>
    </source>
</evidence>
<dbReference type="PROSITE" id="PS51318">
    <property type="entry name" value="TAT"/>
    <property type="match status" value="1"/>
</dbReference>
<dbReference type="SUPFAM" id="SSF141523">
    <property type="entry name" value="L,D-transpeptidase catalytic domain-like"/>
    <property type="match status" value="1"/>
</dbReference>
<evidence type="ECO:0000256" key="2">
    <source>
        <dbReference type="ARBA" id="ARBA00005992"/>
    </source>
</evidence>
<dbReference type="GO" id="GO:0071972">
    <property type="term" value="F:peptidoglycan L,D-transpeptidase activity"/>
    <property type="evidence" value="ECO:0007669"/>
    <property type="project" value="TreeGrafter"/>
</dbReference>
<sequence>MSDLKTGLSRRFLLAGSAAALSLGGPLPALAQRVGLVPAGSGGYDDDLLYQDQNGAFYRRRNGRYEPYTGRVEFGRPVLGDEAPPPGRGPVAEPGPGPAQQPGQQPGQAPAQRSVVERPIDDGPIDYARAYAAITDDAFPIAAFNYKKMNPVFLRQEIAYAGPHEPGTIVVDPRARHLTLVQTGGRARRYGVGVGKQGFSWSGIATVNSKQAWPDWYPPKEMIARRPDLAAQIDKLQSGLGVAGGTRNPLGARALYLWQNNKDTLYRIHGTLEPYSIGQSVSSGCIRMINQDAIDLYGRVAVGAKVVVLG</sequence>
<feature type="domain" description="L,D-TPase catalytic" evidence="12">
    <location>
        <begin position="167"/>
        <end position="309"/>
    </location>
</feature>
<evidence type="ECO:0000256" key="11">
    <source>
        <dbReference type="SAM" id="SignalP"/>
    </source>
</evidence>
<feature type="signal peptide" evidence="11">
    <location>
        <begin position="1"/>
        <end position="31"/>
    </location>
</feature>
<evidence type="ECO:0000313" key="14">
    <source>
        <dbReference type="Proteomes" id="UP001055108"/>
    </source>
</evidence>
<dbReference type="FunFam" id="2.40.440.10:FF:000002">
    <property type="entry name" value="L,D-transpeptidase ErfK/SrfK"/>
    <property type="match status" value="1"/>
</dbReference>
<dbReference type="InterPro" id="IPR050979">
    <property type="entry name" value="LD-transpeptidase"/>
</dbReference>
<feature type="region of interest" description="Disordered" evidence="10">
    <location>
        <begin position="72"/>
        <end position="113"/>
    </location>
</feature>
<keyword evidence="4" id="KW-0808">Transferase</keyword>
<dbReference type="RefSeq" id="WP_238303996.1">
    <property type="nucleotide sequence ID" value="NZ_BPQM01000083.1"/>
</dbReference>
<evidence type="ECO:0000256" key="7">
    <source>
        <dbReference type="ARBA" id="ARBA00022984"/>
    </source>
</evidence>
<feature type="chain" id="PRO_5041418011" description="L,D-TPase catalytic domain-containing protein" evidence="11">
    <location>
        <begin position="32"/>
        <end position="310"/>
    </location>
</feature>
<proteinExistence type="inferred from homology"/>
<comment type="caution">
    <text evidence="13">The sequence shown here is derived from an EMBL/GenBank/DDBJ whole genome shotgun (WGS) entry which is preliminary data.</text>
</comment>
<evidence type="ECO:0000256" key="5">
    <source>
        <dbReference type="ARBA" id="ARBA00022801"/>
    </source>
</evidence>